<sequence>MVDGFELREAGNVCIHAMVGRSNGLYSFIKMAGVHQGLDQCASHEDQDYTGIQTLERGCRLSWGLWSTGDCRSCHIAVLQNPWRAHYAPQCNRINPGWRTPEGRLRGPS</sequence>
<organism evidence="1 2">
    <name type="scientific">Lasius platythorax</name>
    <dbReference type="NCBI Taxonomy" id="488582"/>
    <lineage>
        <taxon>Eukaryota</taxon>
        <taxon>Metazoa</taxon>
        <taxon>Ecdysozoa</taxon>
        <taxon>Arthropoda</taxon>
        <taxon>Hexapoda</taxon>
        <taxon>Insecta</taxon>
        <taxon>Pterygota</taxon>
        <taxon>Neoptera</taxon>
        <taxon>Endopterygota</taxon>
        <taxon>Hymenoptera</taxon>
        <taxon>Apocrita</taxon>
        <taxon>Aculeata</taxon>
        <taxon>Formicoidea</taxon>
        <taxon>Formicidae</taxon>
        <taxon>Formicinae</taxon>
        <taxon>Lasius</taxon>
        <taxon>Lasius</taxon>
    </lineage>
</organism>
<dbReference type="Proteomes" id="UP001497644">
    <property type="component" value="Unassembled WGS sequence"/>
</dbReference>
<reference evidence="1" key="1">
    <citation type="submission" date="2024-04" db="EMBL/GenBank/DDBJ databases">
        <authorList>
            <consortium name="Molecular Ecology Group"/>
        </authorList>
    </citation>
    <scope>NUCLEOTIDE SEQUENCE</scope>
</reference>
<accession>A0AAV2N156</accession>
<name>A0AAV2N156_9HYME</name>
<comment type="caution">
    <text evidence="1">The sequence shown here is derived from an EMBL/GenBank/DDBJ whole genome shotgun (WGS) entry which is preliminary data.</text>
</comment>
<dbReference type="AlphaFoldDB" id="A0AAV2N156"/>
<dbReference type="EMBL" id="CAXIPU020001303">
    <property type="protein sequence ID" value="CAL1672981.1"/>
    <property type="molecule type" value="Genomic_DNA"/>
</dbReference>
<proteinExistence type="predicted"/>
<protein>
    <submittedName>
        <fullName evidence="1">Uncharacterized protein</fullName>
    </submittedName>
</protein>
<gene>
    <name evidence="1" type="ORF">LPLAT_LOCUS14730</name>
</gene>
<keyword evidence="2" id="KW-1185">Reference proteome</keyword>
<evidence type="ECO:0000313" key="1">
    <source>
        <dbReference type="EMBL" id="CAL1672981.1"/>
    </source>
</evidence>
<evidence type="ECO:0000313" key="2">
    <source>
        <dbReference type="Proteomes" id="UP001497644"/>
    </source>
</evidence>